<sequence>MALHVLVILTSHDEGAAPSQPFVVQDDVGCLITGQSPQSSDAVAEQLPAVLRGPPA</sequence>
<accession>A0A7C9PJH6</accession>
<dbReference type="Proteomes" id="UP000484255">
    <property type="component" value="Unassembled WGS sequence"/>
</dbReference>
<dbReference type="Gene3D" id="3.40.50.880">
    <property type="match status" value="1"/>
</dbReference>
<gene>
    <name evidence="1" type="ORF">G3A44_20295</name>
</gene>
<dbReference type="RefSeq" id="WP_163459570.1">
    <property type="nucleotide sequence ID" value="NZ_JAAGOH010000038.1"/>
</dbReference>
<evidence type="ECO:0000313" key="1">
    <source>
        <dbReference type="EMBL" id="NDY93535.1"/>
    </source>
</evidence>
<evidence type="ECO:0000313" key="2">
    <source>
        <dbReference type="Proteomes" id="UP000484255"/>
    </source>
</evidence>
<dbReference type="InterPro" id="IPR029062">
    <property type="entry name" value="Class_I_gatase-like"/>
</dbReference>
<proteinExistence type="predicted"/>
<protein>
    <submittedName>
        <fullName evidence="1">Uncharacterized protein</fullName>
    </submittedName>
</protein>
<dbReference type="AlphaFoldDB" id="A0A7C9PJH6"/>
<name>A0A7C9PJH6_9BURK</name>
<dbReference type="EMBL" id="JAAGOH010000038">
    <property type="protein sequence ID" value="NDY93535.1"/>
    <property type="molecule type" value="Genomic_DNA"/>
</dbReference>
<keyword evidence="2" id="KW-1185">Reference proteome</keyword>
<reference evidence="1 2" key="1">
    <citation type="submission" date="2020-02" db="EMBL/GenBank/DDBJ databases">
        <title>Ideonella bacterium strain TBM-1.</title>
        <authorList>
            <person name="Chen W.-M."/>
        </authorList>
    </citation>
    <scope>NUCLEOTIDE SEQUENCE [LARGE SCALE GENOMIC DNA]</scope>
    <source>
        <strain evidence="1 2">TBM-1</strain>
    </source>
</reference>
<comment type="caution">
    <text evidence="1">The sequence shown here is derived from an EMBL/GenBank/DDBJ whole genome shotgun (WGS) entry which is preliminary data.</text>
</comment>
<organism evidence="1 2">
    <name type="scientific">Ideonella livida</name>
    <dbReference type="NCBI Taxonomy" id="2707176"/>
    <lineage>
        <taxon>Bacteria</taxon>
        <taxon>Pseudomonadati</taxon>
        <taxon>Pseudomonadota</taxon>
        <taxon>Betaproteobacteria</taxon>
        <taxon>Burkholderiales</taxon>
        <taxon>Sphaerotilaceae</taxon>
        <taxon>Ideonella</taxon>
    </lineage>
</organism>